<sequence length="302" mass="34250">MELSLTSPSGITRYEEIVRYPTSEQTSGEVHSPMSMSASSPSGYSDHAARLRYSTDSNLVAFQISTNSAIRRFLNRITAVMYNPHESWRKKDHTTYVAWLLKISNELQSHHEAIHCNLPPFLLSTDPRAFPHDTPGTTNKATDHREFSNHLWNVSRLRGRYCAGQYLICRASYEFVLLNPEAAASHPRGQEIMDKCKSCIESCVDFVKIFSIEPVNSMTNLFATGMATFAMVIILMITTSSPQFQEVIPADIEEVIIAGQQNLKRFSLSVREFEWHLRELAKLDRARKARKAENASDMLISD</sequence>
<keyword evidence="3" id="KW-1185">Reference proteome</keyword>
<dbReference type="InterPro" id="IPR053181">
    <property type="entry name" value="EcdB-like_regulator"/>
</dbReference>
<dbReference type="OrthoDB" id="10261408at2759"/>
<proteinExistence type="predicted"/>
<dbReference type="Proteomes" id="UP000664132">
    <property type="component" value="Unassembled WGS sequence"/>
</dbReference>
<feature type="compositionally biased region" description="Low complexity" evidence="1">
    <location>
        <begin position="32"/>
        <end position="42"/>
    </location>
</feature>
<evidence type="ECO:0000313" key="2">
    <source>
        <dbReference type="EMBL" id="KAG4413597.1"/>
    </source>
</evidence>
<dbReference type="AlphaFoldDB" id="A0A8H7T6Z2"/>
<feature type="region of interest" description="Disordered" evidence="1">
    <location>
        <begin position="22"/>
        <end position="43"/>
    </location>
</feature>
<gene>
    <name evidence="2" type="ORF">IFR04_013263</name>
</gene>
<reference evidence="2" key="1">
    <citation type="submission" date="2021-02" db="EMBL/GenBank/DDBJ databases">
        <title>Genome sequence Cadophora malorum strain M34.</title>
        <authorList>
            <person name="Stefanovic E."/>
            <person name="Vu D."/>
            <person name="Scully C."/>
            <person name="Dijksterhuis J."/>
            <person name="Roader J."/>
            <person name="Houbraken J."/>
        </authorList>
    </citation>
    <scope>NUCLEOTIDE SEQUENCE</scope>
    <source>
        <strain evidence="2">M34</strain>
    </source>
</reference>
<accession>A0A8H7T6Z2</accession>
<dbReference type="PANTHER" id="PTHR47785">
    <property type="entry name" value="ZN(II)2CYS6 TRANSCRIPTION FACTOR (EUROFUNG)-RELATED-RELATED"/>
    <property type="match status" value="1"/>
</dbReference>
<comment type="caution">
    <text evidence="2">The sequence shown here is derived from an EMBL/GenBank/DDBJ whole genome shotgun (WGS) entry which is preliminary data.</text>
</comment>
<evidence type="ECO:0000313" key="3">
    <source>
        <dbReference type="Proteomes" id="UP000664132"/>
    </source>
</evidence>
<protein>
    <submittedName>
        <fullName evidence="2">Uncharacterized protein</fullName>
    </submittedName>
</protein>
<dbReference type="EMBL" id="JAFJYH010000305">
    <property type="protein sequence ID" value="KAG4413597.1"/>
    <property type="molecule type" value="Genomic_DNA"/>
</dbReference>
<evidence type="ECO:0000256" key="1">
    <source>
        <dbReference type="SAM" id="MobiDB-lite"/>
    </source>
</evidence>
<organism evidence="2 3">
    <name type="scientific">Cadophora malorum</name>
    <dbReference type="NCBI Taxonomy" id="108018"/>
    <lineage>
        <taxon>Eukaryota</taxon>
        <taxon>Fungi</taxon>
        <taxon>Dikarya</taxon>
        <taxon>Ascomycota</taxon>
        <taxon>Pezizomycotina</taxon>
        <taxon>Leotiomycetes</taxon>
        <taxon>Helotiales</taxon>
        <taxon>Ploettnerulaceae</taxon>
        <taxon>Cadophora</taxon>
    </lineage>
</organism>
<name>A0A8H7T6Z2_9HELO</name>